<dbReference type="AlphaFoldDB" id="A0A1I5JYK1"/>
<reference evidence="1 2" key="1">
    <citation type="submission" date="2016-10" db="EMBL/GenBank/DDBJ databases">
        <authorList>
            <person name="de Groot N.N."/>
        </authorList>
    </citation>
    <scope>NUCLEOTIDE SEQUENCE [LARGE SCALE GENOMIC DNA]</scope>
    <source>
        <strain evidence="1 2">CGMCC 1.9157</strain>
    </source>
</reference>
<name>A0A1I5JYK1_9HYPH</name>
<gene>
    <name evidence="1" type="ORF">SAMN04488056_112166</name>
</gene>
<accession>A0A1I5JYK1</accession>
<dbReference type="RefSeq" id="WP_090074844.1">
    <property type="nucleotide sequence ID" value="NZ_FOVR01000012.1"/>
</dbReference>
<evidence type="ECO:0000313" key="1">
    <source>
        <dbReference type="EMBL" id="SFO77865.1"/>
    </source>
</evidence>
<dbReference type="Proteomes" id="UP000199236">
    <property type="component" value="Unassembled WGS sequence"/>
</dbReference>
<dbReference type="OrthoDB" id="8449880at2"/>
<keyword evidence="2" id="KW-1185">Reference proteome</keyword>
<organism evidence="1 2">
    <name type="scientific">Cohaesibacter marisflavi</name>
    <dbReference type="NCBI Taxonomy" id="655353"/>
    <lineage>
        <taxon>Bacteria</taxon>
        <taxon>Pseudomonadati</taxon>
        <taxon>Pseudomonadota</taxon>
        <taxon>Alphaproteobacteria</taxon>
        <taxon>Hyphomicrobiales</taxon>
        <taxon>Cohaesibacteraceae</taxon>
    </lineage>
</organism>
<dbReference type="EMBL" id="FOVR01000012">
    <property type="protein sequence ID" value="SFO77865.1"/>
    <property type="molecule type" value="Genomic_DNA"/>
</dbReference>
<sequence>MAFSLNGFKRIVSVGAIGTGSGSVKSLCTYHTNDDAAAVQSAGYFNSLAPDLKKGDIILAGLDIDGAPKLKNYIVTAVSATTVTIATQTTA</sequence>
<evidence type="ECO:0000313" key="2">
    <source>
        <dbReference type="Proteomes" id="UP000199236"/>
    </source>
</evidence>
<dbReference type="STRING" id="655353.SAMN04488056_112166"/>
<protein>
    <submittedName>
        <fullName evidence="1">Uncharacterized protein</fullName>
    </submittedName>
</protein>
<proteinExistence type="predicted"/>